<sequence>MEECAQGQAWTCTESPGEQKLLQFTGDDGKCSSGNLIEVLLFDEHTRTTKETLGGSRLEFGKEPALFKEKSGSPGLTSLLTLTTYRSPQAIRFNSYFKHTELFQQGFAQWHERLCNS</sequence>
<comment type="caution">
    <text evidence="1">The sequence shown here is derived from an EMBL/GenBank/DDBJ whole genome shotgun (WGS) entry which is preliminary data.</text>
</comment>
<organism evidence="1 2">
    <name type="scientific">Pleuronectes platessa</name>
    <name type="common">European plaice</name>
    <dbReference type="NCBI Taxonomy" id="8262"/>
    <lineage>
        <taxon>Eukaryota</taxon>
        <taxon>Metazoa</taxon>
        <taxon>Chordata</taxon>
        <taxon>Craniata</taxon>
        <taxon>Vertebrata</taxon>
        <taxon>Euteleostomi</taxon>
        <taxon>Actinopterygii</taxon>
        <taxon>Neopterygii</taxon>
        <taxon>Teleostei</taxon>
        <taxon>Neoteleostei</taxon>
        <taxon>Acanthomorphata</taxon>
        <taxon>Carangaria</taxon>
        <taxon>Pleuronectiformes</taxon>
        <taxon>Pleuronectoidei</taxon>
        <taxon>Pleuronectidae</taxon>
        <taxon>Pleuronectes</taxon>
    </lineage>
</organism>
<protein>
    <submittedName>
        <fullName evidence="1">Uncharacterized protein</fullName>
    </submittedName>
</protein>
<gene>
    <name evidence="1" type="ORF">PLEPLA_LOCUS19764</name>
</gene>
<name>A0A9N7UJP1_PLEPL</name>
<dbReference type="Proteomes" id="UP001153269">
    <property type="component" value="Unassembled WGS sequence"/>
</dbReference>
<keyword evidence="2" id="KW-1185">Reference proteome</keyword>
<evidence type="ECO:0000313" key="1">
    <source>
        <dbReference type="EMBL" id="CAB1431707.1"/>
    </source>
</evidence>
<dbReference type="AlphaFoldDB" id="A0A9N7UJP1"/>
<proteinExistence type="predicted"/>
<accession>A0A9N7UJP1</accession>
<evidence type="ECO:0000313" key="2">
    <source>
        <dbReference type="Proteomes" id="UP001153269"/>
    </source>
</evidence>
<dbReference type="EMBL" id="CADEAL010001362">
    <property type="protein sequence ID" value="CAB1431707.1"/>
    <property type="molecule type" value="Genomic_DNA"/>
</dbReference>
<reference evidence="1" key="1">
    <citation type="submission" date="2020-03" db="EMBL/GenBank/DDBJ databases">
        <authorList>
            <person name="Weist P."/>
        </authorList>
    </citation>
    <scope>NUCLEOTIDE SEQUENCE</scope>
</reference>